<organism evidence="1 2">
    <name type="scientific">Curvularia clavata</name>
    <dbReference type="NCBI Taxonomy" id="95742"/>
    <lineage>
        <taxon>Eukaryota</taxon>
        <taxon>Fungi</taxon>
        <taxon>Dikarya</taxon>
        <taxon>Ascomycota</taxon>
        <taxon>Pezizomycotina</taxon>
        <taxon>Dothideomycetes</taxon>
        <taxon>Pleosporomycetidae</taxon>
        <taxon>Pleosporales</taxon>
        <taxon>Pleosporineae</taxon>
        <taxon>Pleosporaceae</taxon>
        <taxon>Curvularia</taxon>
    </lineage>
</organism>
<name>A0A9Q8ZAE6_CURCL</name>
<dbReference type="InterPro" id="IPR015075">
    <property type="entry name" value="AtaL"/>
</dbReference>
<dbReference type="OrthoDB" id="2320332at2759"/>
<keyword evidence="2" id="KW-1185">Reference proteome</keyword>
<sequence>MVNLHLSHTARINPPNASPVLTRAQVWAGLQRKIRFAQEFVPVIESCTVLEESSEGVVTRDVVFKKGMGAKDKAREVVTGYWPCWGGIGKEVNADGEAWTDEAIFLQVDFAQEDGSHVQNIVSDGASGGPEDLHMTYVFEFRLPEVKEGTAEAEKELQRLKGMAKVAVESSINVIRQMVKDGKIKEE</sequence>
<dbReference type="VEuPathDB" id="FungiDB:yc1106_04017"/>
<dbReference type="CDD" id="cd08863">
    <property type="entry name" value="SRPBCC_DUF1857"/>
    <property type="match status" value="1"/>
</dbReference>
<protein>
    <recommendedName>
        <fullName evidence="3">DUF1857-domain-containing protein</fullName>
    </recommendedName>
</protein>
<proteinExistence type="predicted"/>
<evidence type="ECO:0000313" key="2">
    <source>
        <dbReference type="Proteomes" id="UP001056012"/>
    </source>
</evidence>
<dbReference type="Pfam" id="PF08982">
    <property type="entry name" value="AtaL"/>
    <property type="match status" value="1"/>
</dbReference>
<dbReference type="EMBL" id="CP089276">
    <property type="protein sequence ID" value="USP76743.1"/>
    <property type="molecule type" value="Genomic_DNA"/>
</dbReference>
<evidence type="ECO:0000313" key="1">
    <source>
        <dbReference type="EMBL" id="USP76743.1"/>
    </source>
</evidence>
<dbReference type="AlphaFoldDB" id="A0A9Q8ZAE6"/>
<dbReference type="Proteomes" id="UP001056012">
    <property type="component" value="Chromosome 3"/>
</dbReference>
<dbReference type="InterPro" id="IPR023393">
    <property type="entry name" value="START-like_dom_sf"/>
</dbReference>
<gene>
    <name evidence="1" type="ORF">yc1106_04017</name>
</gene>
<evidence type="ECO:0008006" key="3">
    <source>
        <dbReference type="Google" id="ProtNLM"/>
    </source>
</evidence>
<dbReference type="SUPFAM" id="SSF55961">
    <property type="entry name" value="Bet v1-like"/>
    <property type="match status" value="1"/>
</dbReference>
<accession>A0A9Q8ZAE6</accession>
<reference evidence="1" key="1">
    <citation type="submission" date="2021-12" db="EMBL/GenBank/DDBJ databases">
        <title>Curvularia clavata genome.</title>
        <authorList>
            <person name="Cao Y."/>
        </authorList>
    </citation>
    <scope>NUCLEOTIDE SEQUENCE</scope>
    <source>
        <strain evidence="1">Yc1106</strain>
    </source>
</reference>
<dbReference type="Gene3D" id="3.30.530.20">
    <property type="match status" value="1"/>
</dbReference>